<dbReference type="InterPro" id="IPR036937">
    <property type="entry name" value="Adhesion_dom_fimbrial_sf"/>
</dbReference>
<evidence type="ECO:0000256" key="3">
    <source>
        <dbReference type="ARBA" id="ARBA00022729"/>
    </source>
</evidence>
<keyword evidence="4" id="KW-0281">Fimbrium</keyword>
<comment type="caution">
    <text evidence="5">The sequence shown here is derived from an EMBL/GenBank/DDBJ whole genome shotgun (WGS) entry which is preliminary data.</text>
</comment>
<dbReference type="Proteomes" id="UP000262210">
    <property type="component" value="Unassembled WGS sequence"/>
</dbReference>
<comment type="subcellular location">
    <subcellularLocation>
        <location evidence="1">Fimbrium</location>
    </subcellularLocation>
</comment>
<dbReference type="SUPFAM" id="SSF49401">
    <property type="entry name" value="Bacterial adhesins"/>
    <property type="match status" value="1"/>
</dbReference>
<evidence type="ECO:0000313" key="6">
    <source>
        <dbReference type="Proteomes" id="UP000262210"/>
    </source>
</evidence>
<keyword evidence="3" id="KW-0732">Signal</keyword>
<dbReference type="EMBL" id="DPSM01000015">
    <property type="protein sequence ID" value="HCK00083.1"/>
    <property type="molecule type" value="Genomic_DNA"/>
</dbReference>
<name>A0A7G2JQ71_9GAMM</name>
<dbReference type="AlphaFoldDB" id="A0A7G2JQ71"/>
<dbReference type="Gene3D" id="2.60.40.1090">
    <property type="entry name" value="Fimbrial-type adhesion domain"/>
    <property type="match status" value="1"/>
</dbReference>
<gene>
    <name evidence="5" type="ORF">DHV72_08655</name>
</gene>
<reference evidence="5 6" key="1">
    <citation type="journal article" date="2018" name="Nat. Biotechnol.">
        <title>A standardized bacterial taxonomy based on genome phylogeny substantially revises the tree of life.</title>
        <authorList>
            <person name="Parks D.H."/>
            <person name="Chuvochina M."/>
            <person name="Waite D.W."/>
            <person name="Rinke C."/>
            <person name="Skarshewski A."/>
            <person name="Chaumeil P.A."/>
            <person name="Hugenholtz P."/>
        </authorList>
    </citation>
    <scope>NUCLEOTIDE SEQUENCE [LARGE SCALE GENOMIC DNA]</scope>
    <source>
        <strain evidence="5">UBA11264</strain>
    </source>
</reference>
<protein>
    <submittedName>
        <fullName evidence="5">Pilin</fullName>
    </submittedName>
</protein>
<dbReference type="GO" id="GO:0009289">
    <property type="term" value="C:pilus"/>
    <property type="evidence" value="ECO:0007669"/>
    <property type="project" value="UniProtKB-SubCell"/>
</dbReference>
<dbReference type="GeneID" id="75282880"/>
<comment type="similarity">
    <text evidence="2">Belongs to the fimbrial protein family.</text>
</comment>
<dbReference type="InterPro" id="IPR050263">
    <property type="entry name" value="Bact_Fimbrial_Adh_Pro"/>
</dbReference>
<evidence type="ECO:0000256" key="2">
    <source>
        <dbReference type="ARBA" id="ARBA00006671"/>
    </source>
</evidence>
<evidence type="ECO:0000313" key="5">
    <source>
        <dbReference type="EMBL" id="HCK00083.1"/>
    </source>
</evidence>
<dbReference type="InterPro" id="IPR008966">
    <property type="entry name" value="Adhesion_dom_sf"/>
</dbReference>
<evidence type="ECO:0000256" key="4">
    <source>
        <dbReference type="ARBA" id="ARBA00023263"/>
    </source>
</evidence>
<proteinExistence type="inferred from homology"/>
<sequence length="179" mass="19559">MFPFFRAMTALALLSLFLAEPAMGAMPSGWGRINMQGAIIETACAIDTGSRYQTIDMATLPFGQIVREGRGQSLAFRIHLVNCVLGRINPALPDWRRFQITFDGSPDTGGFGVSGAARGVALQITDERGYIATPGEALPAVNIMPGEMLLNYSLRLVGNQQVLRAGDFYSTVRFKLDYY</sequence>
<organism evidence="5 6">
    <name type="scientific">Serratia grimesii</name>
    <dbReference type="NCBI Taxonomy" id="82995"/>
    <lineage>
        <taxon>Bacteria</taxon>
        <taxon>Pseudomonadati</taxon>
        <taxon>Pseudomonadota</taxon>
        <taxon>Gammaproteobacteria</taxon>
        <taxon>Enterobacterales</taxon>
        <taxon>Yersiniaceae</taxon>
        <taxon>Serratia</taxon>
    </lineage>
</organism>
<evidence type="ECO:0000256" key="1">
    <source>
        <dbReference type="ARBA" id="ARBA00004561"/>
    </source>
</evidence>
<dbReference type="PANTHER" id="PTHR33420:SF3">
    <property type="entry name" value="FIMBRIAL SUBUNIT ELFA"/>
    <property type="match status" value="1"/>
</dbReference>
<dbReference type="PANTHER" id="PTHR33420">
    <property type="entry name" value="FIMBRIAL SUBUNIT ELFA-RELATED"/>
    <property type="match status" value="1"/>
</dbReference>
<accession>A0A7G2JQ71</accession>
<dbReference type="RefSeq" id="WP_186427121.1">
    <property type="nucleotide sequence ID" value="NZ_CAMKHR010000002.1"/>
</dbReference>
<dbReference type="GO" id="GO:0043709">
    <property type="term" value="P:cell adhesion involved in single-species biofilm formation"/>
    <property type="evidence" value="ECO:0007669"/>
    <property type="project" value="TreeGrafter"/>
</dbReference>